<sequence length="584" mass="64200">MDRIRKEAREVLQRSPWNRPTVLESALSARLSLAQLWEDVSTHDNSTRLNICESLYAALSFVDLGYDTMLSDDGGPAPLNMADATALSNLLQWASHHARPSSEFAVDFDDHAEIAEDQKIAQEESRLKSEIAVELILILGAKPVNGLQDRSIIKSPGVIATMASFTSKEDPWITQTSMDSAETHINVSCQSGIWPIIERVLREEIRPLFTKTRNPAITSEGRKNLHPMPSAPFDGSKIDDSTKPWKNTDIYATSVLSWAISQYQPTDKAHLEAHFPLLVPAILSLIDDSSITFKAKGCHLLVKLLKPIQESGSDILLRTNLVSVFQEAVTACLLSLPSITPEESSIQILGAAYPALLALLKAAYQPTLNNQKPSQLEKNREAYLTNLTKILRSHLIPSFHHISFSTPASATTSASFPYPRLSTFLLGWISTFCSELKIHTTKYLQDIVPVLYTTLSNPFGTAHLPLLSAAVSTTRAVILNAHPRVWKWRGELLGGLAACWLHVVTDTQSENRKKGKSSGLKRELQSAVFALKHALQNPVSVVGETPDPDQQAAKEGIEDELLALVEADAALEGLLFPKADGFKS</sequence>
<evidence type="ECO:0000313" key="3">
    <source>
        <dbReference type="EMBL" id="KAJ5098096.1"/>
    </source>
</evidence>
<dbReference type="InterPro" id="IPR011989">
    <property type="entry name" value="ARM-like"/>
</dbReference>
<dbReference type="Proteomes" id="UP001149074">
    <property type="component" value="Unassembled WGS sequence"/>
</dbReference>
<dbReference type="EMBL" id="JAPQKI010000005">
    <property type="protein sequence ID" value="KAJ5098096.1"/>
    <property type="molecule type" value="Genomic_DNA"/>
</dbReference>
<dbReference type="GO" id="GO:0110078">
    <property type="term" value="C:TTT Hsp90 cochaperone complex"/>
    <property type="evidence" value="ECO:0007669"/>
    <property type="project" value="InterPro"/>
</dbReference>
<proteinExistence type="inferred from homology"/>
<dbReference type="Pfam" id="PF10521">
    <property type="entry name" value="Tti2"/>
    <property type="match status" value="1"/>
</dbReference>
<accession>A0A9W9FDE6</accession>
<dbReference type="GeneID" id="81356570"/>
<evidence type="ECO:0000256" key="1">
    <source>
        <dbReference type="ARBA" id="ARBA00034736"/>
    </source>
</evidence>
<dbReference type="Gene3D" id="1.25.10.10">
    <property type="entry name" value="Leucine-rich Repeat Variant"/>
    <property type="match status" value="1"/>
</dbReference>
<comment type="caution">
    <text evidence="3">The sequence shown here is derived from an EMBL/GenBank/DDBJ whole genome shotgun (WGS) entry which is preliminary data.</text>
</comment>
<name>A0A9W9FDE6_9EURO</name>
<reference evidence="3" key="2">
    <citation type="journal article" date="2023" name="IMA Fungus">
        <title>Comparative genomic study of the Penicillium genus elucidates a diverse pangenome and 15 lateral gene transfer events.</title>
        <authorList>
            <person name="Petersen C."/>
            <person name="Sorensen T."/>
            <person name="Nielsen M.R."/>
            <person name="Sondergaard T.E."/>
            <person name="Sorensen J.L."/>
            <person name="Fitzpatrick D.A."/>
            <person name="Frisvad J.C."/>
            <person name="Nielsen K.L."/>
        </authorList>
    </citation>
    <scope>NUCLEOTIDE SEQUENCE</scope>
    <source>
        <strain evidence="3">IBT 30761</strain>
    </source>
</reference>
<protein>
    <submittedName>
        <fullName evidence="3">Uncharacterized protein</fullName>
    </submittedName>
</protein>
<organism evidence="3 4">
    <name type="scientific">Penicillium argentinense</name>
    <dbReference type="NCBI Taxonomy" id="1131581"/>
    <lineage>
        <taxon>Eukaryota</taxon>
        <taxon>Fungi</taxon>
        <taxon>Dikarya</taxon>
        <taxon>Ascomycota</taxon>
        <taxon>Pezizomycotina</taxon>
        <taxon>Eurotiomycetes</taxon>
        <taxon>Eurotiomycetidae</taxon>
        <taxon>Eurotiales</taxon>
        <taxon>Aspergillaceae</taxon>
        <taxon>Penicillium</taxon>
    </lineage>
</organism>
<dbReference type="GO" id="GO:0005829">
    <property type="term" value="C:cytosol"/>
    <property type="evidence" value="ECO:0007669"/>
    <property type="project" value="TreeGrafter"/>
</dbReference>
<dbReference type="SUPFAM" id="SSF48371">
    <property type="entry name" value="ARM repeat"/>
    <property type="match status" value="1"/>
</dbReference>
<comment type="similarity">
    <text evidence="1">Belongs to the TTI2 family.</text>
</comment>
<dbReference type="InterPro" id="IPR018870">
    <property type="entry name" value="Tti2"/>
</dbReference>
<gene>
    <name evidence="3" type="ORF">N7532_005097</name>
</gene>
<feature type="region of interest" description="Disordered" evidence="2">
    <location>
        <begin position="218"/>
        <end position="239"/>
    </location>
</feature>
<dbReference type="OrthoDB" id="6417021at2759"/>
<dbReference type="InterPro" id="IPR016024">
    <property type="entry name" value="ARM-type_fold"/>
</dbReference>
<dbReference type="RefSeq" id="XP_056473750.1">
    <property type="nucleotide sequence ID" value="XM_056617591.1"/>
</dbReference>
<dbReference type="PANTHER" id="PTHR32226">
    <property type="entry name" value="TELO2-INTERACTING PROTEIN 2"/>
    <property type="match status" value="1"/>
</dbReference>
<evidence type="ECO:0000256" key="2">
    <source>
        <dbReference type="SAM" id="MobiDB-lite"/>
    </source>
</evidence>
<reference evidence="3" key="1">
    <citation type="submission" date="2022-11" db="EMBL/GenBank/DDBJ databases">
        <authorList>
            <person name="Petersen C."/>
        </authorList>
    </citation>
    <scope>NUCLEOTIDE SEQUENCE</scope>
    <source>
        <strain evidence="3">IBT 30761</strain>
    </source>
</reference>
<evidence type="ECO:0000313" key="4">
    <source>
        <dbReference type="Proteomes" id="UP001149074"/>
    </source>
</evidence>
<dbReference type="AlphaFoldDB" id="A0A9W9FDE6"/>
<dbReference type="GO" id="GO:0005634">
    <property type="term" value="C:nucleus"/>
    <property type="evidence" value="ECO:0007669"/>
    <property type="project" value="TreeGrafter"/>
</dbReference>
<keyword evidence="4" id="KW-1185">Reference proteome</keyword>
<dbReference type="PANTHER" id="PTHR32226:SF2">
    <property type="entry name" value="TELO2-INTERACTING PROTEIN 2"/>
    <property type="match status" value="1"/>
</dbReference>